<keyword evidence="2" id="KW-0732">Signal</keyword>
<keyword evidence="1" id="KW-0812">Transmembrane</keyword>
<reference evidence="4" key="2">
    <citation type="journal article" date="2016" name="Sci. Rep.">
        <title>Dictyocaulus viviparus genome, variome and transcriptome elucidate lungworm biology and support future intervention.</title>
        <authorList>
            <person name="McNulty S.N."/>
            <person name="Strube C."/>
            <person name="Rosa B.A."/>
            <person name="Martin J.C."/>
            <person name="Tyagi R."/>
            <person name="Choi Y.J."/>
            <person name="Wang Q."/>
            <person name="Hallsworth Pepin K."/>
            <person name="Zhang X."/>
            <person name="Ozersky P."/>
            <person name="Wilson R.K."/>
            <person name="Sternberg P.W."/>
            <person name="Gasser R.B."/>
            <person name="Mitreva M."/>
        </authorList>
    </citation>
    <scope>NUCLEOTIDE SEQUENCE [LARGE SCALE GENOMIC DNA]</scope>
    <source>
        <strain evidence="4">HannoverDv2000</strain>
    </source>
</reference>
<keyword evidence="1" id="KW-1133">Transmembrane helix</keyword>
<feature type="chain" id="PRO_5002335898" evidence="2">
    <location>
        <begin position="23"/>
        <end position="127"/>
    </location>
</feature>
<organism evidence="3 4">
    <name type="scientific">Dictyocaulus viviparus</name>
    <name type="common">Bovine lungworm</name>
    <dbReference type="NCBI Taxonomy" id="29172"/>
    <lineage>
        <taxon>Eukaryota</taxon>
        <taxon>Metazoa</taxon>
        <taxon>Ecdysozoa</taxon>
        <taxon>Nematoda</taxon>
        <taxon>Chromadorea</taxon>
        <taxon>Rhabditida</taxon>
        <taxon>Rhabditina</taxon>
        <taxon>Rhabditomorpha</taxon>
        <taxon>Strongyloidea</taxon>
        <taxon>Metastrongylidae</taxon>
        <taxon>Dictyocaulus</taxon>
    </lineage>
</organism>
<dbReference type="EMBL" id="KN716393">
    <property type="protein sequence ID" value="KJH45688.1"/>
    <property type="molecule type" value="Genomic_DNA"/>
</dbReference>
<evidence type="ECO:0000256" key="2">
    <source>
        <dbReference type="SAM" id="SignalP"/>
    </source>
</evidence>
<dbReference type="AlphaFoldDB" id="A0A0D8XM49"/>
<reference evidence="3 4" key="1">
    <citation type="submission" date="2013-11" db="EMBL/GenBank/DDBJ databases">
        <title>Draft genome of the bovine lungworm Dictyocaulus viviparus.</title>
        <authorList>
            <person name="Mitreva M."/>
        </authorList>
    </citation>
    <scope>NUCLEOTIDE SEQUENCE [LARGE SCALE GENOMIC DNA]</scope>
    <source>
        <strain evidence="3 4">HannoverDv2000</strain>
    </source>
</reference>
<protein>
    <submittedName>
        <fullName evidence="3">Uncharacterized protein</fullName>
    </submittedName>
</protein>
<name>A0A0D8XM49_DICVI</name>
<keyword evidence="1" id="KW-0472">Membrane</keyword>
<proteinExistence type="predicted"/>
<dbReference type="Proteomes" id="UP000053766">
    <property type="component" value="Unassembled WGS sequence"/>
</dbReference>
<feature type="signal peptide" evidence="2">
    <location>
        <begin position="1"/>
        <end position="22"/>
    </location>
</feature>
<keyword evidence="4" id="KW-1185">Reference proteome</keyword>
<gene>
    <name evidence="3" type="ORF">DICVIV_08271</name>
</gene>
<evidence type="ECO:0000313" key="3">
    <source>
        <dbReference type="EMBL" id="KJH45688.1"/>
    </source>
</evidence>
<accession>A0A0D8XM49</accession>
<sequence>MWFPYVLLTVLVSRSFYISAQSVDEEESAHLVEGSGGFDDDDEDIEITTSITSLPSDTTKSILDNSGVYRGTFSSSASVIILGLLTFLIIGIIFIIICFICCRYRSKTYRPGEHRRSENLLSSPQSR</sequence>
<evidence type="ECO:0000256" key="1">
    <source>
        <dbReference type="SAM" id="Phobius"/>
    </source>
</evidence>
<evidence type="ECO:0000313" key="4">
    <source>
        <dbReference type="Proteomes" id="UP000053766"/>
    </source>
</evidence>
<feature type="transmembrane region" description="Helical" evidence="1">
    <location>
        <begin position="79"/>
        <end position="102"/>
    </location>
</feature>